<reference evidence="5 6" key="1">
    <citation type="submission" date="2016-10" db="EMBL/GenBank/DDBJ databases">
        <authorList>
            <person name="de Groot N.N."/>
        </authorList>
    </citation>
    <scope>NUCLEOTIDE SEQUENCE [LARGE SCALE GENOMIC DNA]</scope>
    <source>
        <strain evidence="5 6">DSM 28129</strain>
    </source>
</reference>
<evidence type="ECO:0000313" key="6">
    <source>
        <dbReference type="Proteomes" id="UP000198972"/>
    </source>
</evidence>
<dbReference type="OrthoDB" id="9812065at2"/>
<accession>A0A1G7L5F5</accession>
<dbReference type="PANTHER" id="PTHR10587:SF133">
    <property type="entry name" value="CHITIN DEACETYLASE 1-RELATED"/>
    <property type="match status" value="1"/>
</dbReference>
<name>A0A1G7L5F5_9BACL</name>
<dbReference type="GO" id="GO:0016810">
    <property type="term" value="F:hydrolase activity, acting on carbon-nitrogen (but not peptide) bonds"/>
    <property type="evidence" value="ECO:0007669"/>
    <property type="project" value="InterPro"/>
</dbReference>
<dbReference type="GO" id="GO:0016020">
    <property type="term" value="C:membrane"/>
    <property type="evidence" value="ECO:0007669"/>
    <property type="project" value="TreeGrafter"/>
</dbReference>
<evidence type="ECO:0000259" key="4">
    <source>
        <dbReference type="PROSITE" id="PS51677"/>
    </source>
</evidence>
<keyword evidence="6" id="KW-1185">Reference proteome</keyword>
<dbReference type="Pfam" id="PF01522">
    <property type="entry name" value="Polysacc_deac_1"/>
    <property type="match status" value="2"/>
</dbReference>
<dbReference type="AlphaFoldDB" id="A0A1G7L5F5"/>
<dbReference type="GO" id="GO:0005975">
    <property type="term" value="P:carbohydrate metabolic process"/>
    <property type="evidence" value="ECO:0007669"/>
    <property type="project" value="InterPro"/>
</dbReference>
<feature type="chain" id="PRO_5038664009" evidence="3">
    <location>
        <begin position="29"/>
        <end position="483"/>
    </location>
</feature>
<keyword evidence="2" id="KW-0378">Hydrolase</keyword>
<dbReference type="STRING" id="670482.SAMN04488542_1113"/>
<feature type="signal peptide" evidence="3">
    <location>
        <begin position="1"/>
        <end position="28"/>
    </location>
</feature>
<dbReference type="PANTHER" id="PTHR10587">
    <property type="entry name" value="GLYCOSYL TRANSFERASE-RELATED"/>
    <property type="match status" value="1"/>
</dbReference>
<gene>
    <name evidence="5" type="ORF">SAMN04488542_1113</name>
</gene>
<dbReference type="Gene3D" id="3.20.20.370">
    <property type="entry name" value="Glycoside hydrolase/deacetylase"/>
    <property type="match status" value="2"/>
</dbReference>
<evidence type="ECO:0000256" key="1">
    <source>
        <dbReference type="ARBA" id="ARBA00022723"/>
    </source>
</evidence>
<dbReference type="CDD" id="cd10917">
    <property type="entry name" value="CE4_NodB_like_6s_7s"/>
    <property type="match status" value="2"/>
</dbReference>
<evidence type="ECO:0000256" key="3">
    <source>
        <dbReference type="SAM" id="SignalP"/>
    </source>
</evidence>
<keyword evidence="3" id="KW-0732">Signal</keyword>
<dbReference type="Proteomes" id="UP000198972">
    <property type="component" value="Unassembled WGS sequence"/>
</dbReference>
<evidence type="ECO:0000256" key="2">
    <source>
        <dbReference type="ARBA" id="ARBA00022801"/>
    </source>
</evidence>
<dbReference type="SUPFAM" id="SSF88713">
    <property type="entry name" value="Glycoside hydrolase/deacetylase"/>
    <property type="match status" value="2"/>
</dbReference>
<dbReference type="GO" id="GO:0046872">
    <property type="term" value="F:metal ion binding"/>
    <property type="evidence" value="ECO:0007669"/>
    <property type="project" value="UniProtKB-KW"/>
</dbReference>
<dbReference type="InterPro" id="IPR002509">
    <property type="entry name" value="NODB_dom"/>
</dbReference>
<keyword evidence="1" id="KW-0479">Metal-binding</keyword>
<dbReference type="EMBL" id="FNBG01000011">
    <property type="protein sequence ID" value="SDF44693.1"/>
    <property type="molecule type" value="Genomic_DNA"/>
</dbReference>
<proteinExistence type="predicted"/>
<dbReference type="RefSeq" id="WP_091229721.1">
    <property type="nucleotide sequence ID" value="NZ_FNBG01000011.1"/>
</dbReference>
<feature type="domain" description="NodB homology" evidence="4">
    <location>
        <begin position="294"/>
        <end position="475"/>
    </location>
</feature>
<evidence type="ECO:0000313" key="5">
    <source>
        <dbReference type="EMBL" id="SDF44693.1"/>
    </source>
</evidence>
<dbReference type="PROSITE" id="PS51257">
    <property type="entry name" value="PROKAR_LIPOPROTEIN"/>
    <property type="match status" value="1"/>
</dbReference>
<dbReference type="PROSITE" id="PS51677">
    <property type="entry name" value="NODB"/>
    <property type="match status" value="2"/>
</dbReference>
<dbReference type="InterPro" id="IPR050248">
    <property type="entry name" value="Polysacc_deacetylase_ArnD"/>
</dbReference>
<feature type="domain" description="NodB homology" evidence="4">
    <location>
        <begin position="69"/>
        <end position="248"/>
    </location>
</feature>
<dbReference type="InterPro" id="IPR011330">
    <property type="entry name" value="Glyco_hydro/deAcase_b/a-brl"/>
</dbReference>
<organism evidence="5 6">
    <name type="scientific">Fontibacillus panacisegetis</name>
    <dbReference type="NCBI Taxonomy" id="670482"/>
    <lineage>
        <taxon>Bacteria</taxon>
        <taxon>Bacillati</taxon>
        <taxon>Bacillota</taxon>
        <taxon>Bacilli</taxon>
        <taxon>Bacillales</taxon>
        <taxon>Paenibacillaceae</taxon>
        <taxon>Fontibacillus</taxon>
    </lineage>
</organism>
<sequence length="483" mass="53558">MESKIATRLRGKMAQAICLALVVALLSACGSNESKHDSKANEQSAVQETIVKYTGDPSKAIPYVYTTKRELALTFNGMGDSGTMDKLLDQLDTYQIKATFFLTGMRVAEEPGIAQDILLRGHEIGNNTLNGYDMSKLSYDQIYKEIHLANEVIEKETGVTPRYIRTASGDYNDDVRLAAAHNGLSAVISYSLFLHNWQDETEIQKKNYIRKYINRGGIISLDTEENQQITESISLIAEAAKDVGYSFVPLSQLVSEGGERKRLEEIEGYDAAGINADYTSTKYTLIDRKETGRKEVALTFDDWGTDYTITKIVDILDKYGVKASFFLRADGVEKNPNLARSIAEAGHDVGNHTYSHSELNDLSALQIQSDIVKAHKVITEAIQEKPAMIFRPPTGAVTDEQAQIISAAGYHLIVDFDADPNDWNRSRTADQIVAAIMEQSKSGSIILLHMLDDLHTIEALPIAIEKLEAKGYSFVRVSDLIKE</sequence>
<protein>
    <submittedName>
        <fullName evidence="5">Peptidoglycan/xylan/chitin deacetylase, PgdA/CDA1 family</fullName>
    </submittedName>
</protein>